<gene>
    <name evidence="9" type="ORF">COT96_01580</name>
</gene>
<evidence type="ECO:0000256" key="5">
    <source>
        <dbReference type="ARBA" id="ARBA00035461"/>
    </source>
</evidence>
<accession>A0A2M6WRB0</accession>
<dbReference type="PIRSF" id="PIRSF002161">
    <property type="entry name" value="Ribosomal_L5"/>
    <property type="match status" value="1"/>
</dbReference>
<dbReference type="InterPro" id="IPR031309">
    <property type="entry name" value="Ribosomal_uL5_C"/>
</dbReference>
<feature type="non-terminal residue" evidence="9">
    <location>
        <position position="1"/>
    </location>
</feature>
<evidence type="ECO:0000259" key="8">
    <source>
        <dbReference type="Pfam" id="PF00673"/>
    </source>
</evidence>
<feature type="domain" description="Large ribosomal subunit protein uL5 N-terminal" evidence="7">
    <location>
        <begin position="1"/>
        <end position="53"/>
    </location>
</feature>
<evidence type="ECO:0000256" key="3">
    <source>
        <dbReference type="ARBA" id="ARBA00023274"/>
    </source>
</evidence>
<evidence type="ECO:0000256" key="6">
    <source>
        <dbReference type="RuleBase" id="RU003930"/>
    </source>
</evidence>
<dbReference type="InterPro" id="IPR020929">
    <property type="entry name" value="Ribosomal_uL5_CS"/>
</dbReference>
<dbReference type="GO" id="GO:0006412">
    <property type="term" value="P:translation"/>
    <property type="evidence" value="ECO:0007669"/>
    <property type="project" value="InterPro"/>
</dbReference>
<sequence>VPRLSKVVINVGVGRSSKEKAFIDNVVSSLSRISGQKPVLTKAKKSISAFKIRQGMIVGVMVTLRNKRMDDFVQKLVQITFPRIRDFRGISQKQVDRQGNLTVGLREHLAFGEIKADEVDSIHGAEISISTTAKTRQEGLELFKLLGFPFKHE</sequence>
<dbReference type="AlphaFoldDB" id="A0A2M6WRB0"/>
<keyword evidence="2 6" id="KW-0689">Ribosomal protein</keyword>
<dbReference type="PANTHER" id="PTHR11994">
    <property type="entry name" value="60S RIBOSOMAL PROTEIN L11-RELATED"/>
    <property type="match status" value="1"/>
</dbReference>
<dbReference type="GO" id="GO:0005840">
    <property type="term" value="C:ribosome"/>
    <property type="evidence" value="ECO:0007669"/>
    <property type="project" value="UniProtKB-KW"/>
</dbReference>
<dbReference type="SUPFAM" id="SSF55282">
    <property type="entry name" value="RL5-like"/>
    <property type="match status" value="1"/>
</dbReference>
<proteinExistence type="inferred from homology"/>
<evidence type="ECO:0000256" key="1">
    <source>
        <dbReference type="ARBA" id="ARBA00008553"/>
    </source>
</evidence>
<dbReference type="EMBL" id="PFAO01000036">
    <property type="protein sequence ID" value="PIT95293.1"/>
    <property type="molecule type" value="Genomic_DNA"/>
</dbReference>
<keyword evidence="3 6" id="KW-0687">Ribonucleoprotein</keyword>
<dbReference type="GO" id="GO:0003735">
    <property type="term" value="F:structural constituent of ribosome"/>
    <property type="evidence" value="ECO:0007669"/>
    <property type="project" value="InterPro"/>
</dbReference>
<dbReference type="PROSITE" id="PS00358">
    <property type="entry name" value="RIBOSOMAL_L5"/>
    <property type="match status" value="1"/>
</dbReference>
<evidence type="ECO:0000256" key="2">
    <source>
        <dbReference type="ARBA" id="ARBA00022980"/>
    </source>
</evidence>
<reference evidence="10" key="1">
    <citation type="submission" date="2017-09" db="EMBL/GenBank/DDBJ databases">
        <title>Depth-based differentiation of microbial function through sediment-hosted aquifers and enrichment of novel symbionts in the deep terrestrial subsurface.</title>
        <authorList>
            <person name="Probst A.J."/>
            <person name="Ladd B."/>
            <person name="Jarett J.K."/>
            <person name="Geller-Mcgrath D.E."/>
            <person name="Sieber C.M.K."/>
            <person name="Emerson J.B."/>
            <person name="Anantharaman K."/>
            <person name="Thomas B.C."/>
            <person name="Malmstrom R."/>
            <person name="Stieglmeier M."/>
            <person name="Klingl A."/>
            <person name="Woyke T."/>
            <person name="Ryan C.M."/>
            <person name="Banfield J.F."/>
        </authorList>
    </citation>
    <scope>NUCLEOTIDE SEQUENCE [LARGE SCALE GENOMIC DNA]</scope>
</reference>
<dbReference type="Pfam" id="PF00281">
    <property type="entry name" value="Ribosomal_L5"/>
    <property type="match status" value="1"/>
</dbReference>
<dbReference type="InterPro" id="IPR002132">
    <property type="entry name" value="Ribosomal_uL5"/>
</dbReference>
<organism evidence="9 10">
    <name type="scientific">Candidatus Falkowbacteria bacterium CG10_big_fil_rev_8_21_14_0_10_38_22</name>
    <dbReference type="NCBI Taxonomy" id="1974564"/>
    <lineage>
        <taxon>Bacteria</taxon>
        <taxon>Candidatus Falkowiibacteriota</taxon>
    </lineage>
</organism>
<evidence type="ECO:0000313" key="9">
    <source>
        <dbReference type="EMBL" id="PIT95293.1"/>
    </source>
</evidence>
<evidence type="ECO:0000313" key="10">
    <source>
        <dbReference type="Proteomes" id="UP000228964"/>
    </source>
</evidence>
<dbReference type="FunFam" id="3.30.1440.10:FF:000001">
    <property type="entry name" value="50S ribosomal protein L5"/>
    <property type="match status" value="1"/>
</dbReference>
<comment type="caution">
    <text evidence="9">The sequence shown here is derived from an EMBL/GenBank/DDBJ whole genome shotgun (WGS) entry which is preliminary data.</text>
</comment>
<dbReference type="Gene3D" id="3.30.1440.10">
    <property type="match status" value="1"/>
</dbReference>
<dbReference type="GO" id="GO:1990904">
    <property type="term" value="C:ribonucleoprotein complex"/>
    <property type="evidence" value="ECO:0007669"/>
    <property type="project" value="UniProtKB-KW"/>
</dbReference>
<dbReference type="InterPro" id="IPR022803">
    <property type="entry name" value="Ribosomal_uL5_dom_sf"/>
</dbReference>
<protein>
    <recommendedName>
        <fullName evidence="4">Large ribosomal subunit protein uL5</fullName>
    </recommendedName>
    <alternativeName>
        <fullName evidence="5">50S ribosomal protein L5</fullName>
    </alternativeName>
</protein>
<dbReference type="NCBIfam" id="NF000585">
    <property type="entry name" value="PRK00010.1"/>
    <property type="match status" value="1"/>
</dbReference>
<dbReference type="InterPro" id="IPR020930">
    <property type="entry name" value="Ribosomal_uL5_bac-type"/>
</dbReference>
<dbReference type="InterPro" id="IPR031310">
    <property type="entry name" value="Ribosomal_uL5_N"/>
</dbReference>
<evidence type="ECO:0000256" key="4">
    <source>
        <dbReference type="ARBA" id="ARBA00035245"/>
    </source>
</evidence>
<name>A0A2M6WRB0_9BACT</name>
<dbReference type="Pfam" id="PF00673">
    <property type="entry name" value="Ribosomal_L5_C"/>
    <property type="match status" value="1"/>
</dbReference>
<evidence type="ECO:0000259" key="7">
    <source>
        <dbReference type="Pfam" id="PF00281"/>
    </source>
</evidence>
<comment type="similarity">
    <text evidence="1 6">Belongs to the universal ribosomal protein uL5 family.</text>
</comment>
<dbReference type="Proteomes" id="UP000228964">
    <property type="component" value="Unassembled WGS sequence"/>
</dbReference>
<feature type="domain" description="Large ribosomal subunit protein uL5 C-terminal" evidence="8">
    <location>
        <begin position="58"/>
        <end position="150"/>
    </location>
</feature>